<reference evidence="2" key="2">
    <citation type="submission" date="2022-11" db="EMBL/GenBank/DDBJ databases">
        <title>Prophages regulate Shewanella fidelis motility and biofilm formation: implications for gut colonization dynamics in Ciona robusta.</title>
        <authorList>
            <person name="Natarajan O."/>
            <person name="Gibboney S.L."/>
            <person name="Young M.N."/>
            <person name="Lim S.J."/>
            <person name="Pluta N."/>
            <person name="Atkinson C.G.F."/>
            <person name="Leigh B.A."/>
            <person name="Liberti A."/>
            <person name="Kees E."/>
            <person name="Breitbart M."/>
            <person name="Gralnick J."/>
            <person name="Dishaw L.J."/>
        </authorList>
    </citation>
    <scope>NUCLEOTIDE SEQUENCE</scope>
    <source>
        <strain evidence="2">3313</strain>
    </source>
</reference>
<organism evidence="2 4">
    <name type="scientific">Shewanella fidelis</name>
    <dbReference type="NCBI Taxonomy" id="173509"/>
    <lineage>
        <taxon>Bacteria</taxon>
        <taxon>Pseudomonadati</taxon>
        <taxon>Pseudomonadota</taxon>
        <taxon>Gammaproteobacteria</taxon>
        <taxon>Alteromonadales</taxon>
        <taxon>Shewanellaceae</taxon>
        <taxon>Shewanella</taxon>
    </lineage>
</organism>
<protein>
    <submittedName>
        <fullName evidence="2">DUF1285 domain-containing protein</fullName>
    </submittedName>
</protein>
<keyword evidence="5" id="KW-1185">Reference proteome</keyword>
<name>A0AAW8NQM5_9GAMM</name>
<comment type="caution">
    <text evidence="2">The sequence shown here is derived from an EMBL/GenBank/DDBJ whole genome shotgun (WGS) entry which is preliminary data.</text>
</comment>
<dbReference type="RefSeq" id="WP_310654908.1">
    <property type="nucleotide sequence ID" value="NZ_JAPMLA010000001.1"/>
</dbReference>
<dbReference type="Gene3D" id="3.10.540.10">
    <property type="entry name" value="duf1285 like domain"/>
    <property type="match status" value="1"/>
</dbReference>
<evidence type="ECO:0000313" key="5">
    <source>
        <dbReference type="Proteomes" id="UP001271263"/>
    </source>
</evidence>
<dbReference type="InterPro" id="IPR048341">
    <property type="entry name" value="DUF1285_N"/>
</dbReference>
<reference evidence="3 5" key="1">
    <citation type="journal article" date="2022" name="bioRxiv">
        <title>Prophages regulate Shewanella fidelis 3313 motility and biofilm formation: implications for gut colonization dynamics in Ciona robusta.</title>
        <authorList>
            <person name="Natarajan O."/>
            <person name="Gibboney S.L."/>
            <person name="Young M.N."/>
            <person name="Lim S.J."/>
            <person name="Pluta N."/>
            <person name="Atkinson C.G."/>
            <person name="Leigh B.A."/>
            <person name="Liberti A."/>
            <person name="Kees E.D."/>
            <person name="Breitbart M."/>
            <person name="Gralnick J.A."/>
            <person name="Dishaw L.J."/>
        </authorList>
    </citation>
    <scope>NUCLEOTIDE SEQUENCE [LARGE SCALE GENOMIC DNA]</scope>
    <source>
        <strain evidence="3 5">JG4066</strain>
    </source>
</reference>
<sequence>MITGQDEANDVTEVLGSFSHRKDLCSEASLFEIDDKGDWFYQSGKLPLKFCKLFATILHRIEGQYLLITPVERLRVAVASQALIVVDYQACDYGNYIVNTSIGSQHVVESFDEFIVHEDGVTTTLEHGVEAKFARACFYRFINEFII</sequence>
<dbReference type="EMBL" id="JAPMLD010000002">
    <property type="protein sequence ID" value="MDW4823350.1"/>
    <property type="molecule type" value="Genomic_DNA"/>
</dbReference>
<dbReference type="Proteomes" id="UP001271263">
    <property type="component" value="Unassembled WGS sequence"/>
</dbReference>
<dbReference type="Proteomes" id="UP001259340">
    <property type="component" value="Unassembled WGS sequence"/>
</dbReference>
<accession>A0AAW8NQM5</accession>
<evidence type="ECO:0000313" key="4">
    <source>
        <dbReference type="Proteomes" id="UP001259340"/>
    </source>
</evidence>
<evidence type="ECO:0000259" key="1">
    <source>
        <dbReference type="Pfam" id="PF06938"/>
    </source>
</evidence>
<gene>
    <name evidence="2" type="ORF">OS133_11135</name>
    <name evidence="3" type="ORF">OS134_04575</name>
</gene>
<dbReference type="Pfam" id="PF06938">
    <property type="entry name" value="DUF1285_N"/>
    <property type="match status" value="1"/>
</dbReference>
<proteinExistence type="predicted"/>
<evidence type="ECO:0000313" key="3">
    <source>
        <dbReference type="EMBL" id="MDW4823350.1"/>
    </source>
</evidence>
<dbReference type="InterPro" id="IPR023361">
    <property type="entry name" value="DUF1285_beta_roll_sf"/>
</dbReference>
<feature type="domain" description="DUF1285" evidence="1">
    <location>
        <begin position="30"/>
        <end position="78"/>
    </location>
</feature>
<dbReference type="EMBL" id="JAPMLE010000001">
    <property type="protein sequence ID" value="MDR8524214.1"/>
    <property type="molecule type" value="Genomic_DNA"/>
</dbReference>
<evidence type="ECO:0000313" key="2">
    <source>
        <dbReference type="EMBL" id="MDR8524214.1"/>
    </source>
</evidence>
<dbReference type="Gene3D" id="2.30.270.10">
    <property type="entry name" value="duf1285 protein"/>
    <property type="match status" value="1"/>
</dbReference>
<dbReference type="AlphaFoldDB" id="A0AAW8NQM5"/>